<accession>A0A0A5FWY1</accession>
<feature type="region of interest" description="Disordered" evidence="1">
    <location>
        <begin position="1"/>
        <end position="82"/>
    </location>
</feature>
<protein>
    <recommendedName>
        <fullName evidence="5">DUF4190 domain-containing protein</fullName>
    </recommendedName>
</protein>
<evidence type="ECO:0000313" key="3">
    <source>
        <dbReference type="EMBL" id="KGX85331.1"/>
    </source>
</evidence>
<gene>
    <name evidence="3" type="ORF">N783_14855</name>
</gene>
<proteinExistence type="predicted"/>
<keyword evidence="2" id="KW-1133">Transmembrane helix</keyword>
<dbReference type="EMBL" id="AVPF01000041">
    <property type="protein sequence ID" value="KGX85331.1"/>
    <property type="molecule type" value="Genomic_DNA"/>
</dbReference>
<dbReference type="Proteomes" id="UP000030403">
    <property type="component" value="Unassembled WGS sequence"/>
</dbReference>
<feature type="compositionally biased region" description="Basic and acidic residues" evidence="1">
    <location>
        <begin position="67"/>
        <end position="82"/>
    </location>
</feature>
<evidence type="ECO:0000313" key="4">
    <source>
        <dbReference type="Proteomes" id="UP000030403"/>
    </source>
</evidence>
<evidence type="ECO:0000256" key="2">
    <source>
        <dbReference type="SAM" id="Phobius"/>
    </source>
</evidence>
<keyword evidence="2" id="KW-0472">Membrane</keyword>
<comment type="caution">
    <text evidence="3">The sequence shown here is derived from an EMBL/GenBank/DDBJ whole genome shotgun (WGS) entry which is preliminary data.</text>
</comment>
<dbReference type="RefSeq" id="WP_231566615.1">
    <property type="nucleotide sequence ID" value="NZ_AVPF01000041.1"/>
</dbReference>
<evidence type="ECO:0000256" key="1">
    <source>
        <dbReference type="SAM" id="MobiDB-lite"/>
    </source>
</evidence>
<dbReference type="AlphaFoldDB" id="A0A0A5FWY1"/>
<organism evidence="3 4">
    <name type="scientific">Pontibacillus marinus BH030004 = DSM 16465</name>
    <dbReference type="NCBI Taxonomy" id="1385511"/>
    <lineage>
        <taxon>Bacteria</taxon>
        <taxon>Bacillati</taxon>
        <taxon>Bacillota</taxon>
        <taxon>Bacilli</taxon>
        <taxon>Bacillales</taxon>
        <taxon>Bacillaceae</taxon>
        <taxon>Pontibacillus</taxon>
    </lineage>
</organism>
<dbReference type="PANTHER" id="PTHR40040">
    <property type="entry name" value="SMALL HYDROPHOBIC PROTEIN-RELATED"/>
    <property type="match status" value="1"/>
</dbReference>
<dbReference type="STRING" id="1385511.GCA_000425225_00608"/>
<evidence type="ECO:0008006" key="5">
    <source>
        <dbReference type="Google" id="ProtNLM"/>
    </source>
</evidence>
<sequence length="149" mass="16275">MDESKKKHEEHVDETPHIDDEEAKEIKNVEDHELNDLEERDTLADSPSLLPGTDDVEFAQEAAIDNKTVREPVKSGEKETDMDNDVHAGMGWLAVVLSIVSFFIMPVILGAAGVIVGFMAKRRGADTLGNTAIIAGAISILLTLFFAPF</sequence>
<dbReference type="eggNOG" id="COG4709">
    <property type="taxonomic scope" value="Bacteria"/>
</dbReference>
<keyword evidence="4" id="KW-1185">Reference proteome</keyword>
<feature type="transmembrane region" description="Helical" evidence="2">
    <location>
        <begin position="92"/>
        <end position="116"/>
    </location>
</feature>
<dbReference type="PANTHER" id="PTHR40040:SF1">
    <property type="entry name" value="MEMBRANE PROTEIN"/>
    <property type="match status" value="1"/>
</dbReference>
<feature type="transmembrane region" description="Helical" evidence="2">
    <location>
        <begin position="128"/>
        <end position="147"/>
    </location>
</feature>
<dbReference type="InterPro" id="IPR055338">
    <property type="entry name" value="YqfX-like"/>
</dbReference>
<name>A0A0A5FWY1_9BACI</name>
<feature type="compositionally biased region" description="Basic and acidic residues" evidence="1">
    <location>
        <begin position="1"/>
        <end position="43"/>
    </location>
</feature>
<keyword evidence="2" id="KW-0812">Transmembrane</keyword>
<reference evidence="3 4" key="1">
    <citation type="submission" date="2013-08" db="EMBL/GenBank/DDBJ databases">
        <authorList>
            <person name="Huang J."/>
            <person name="Wang G."/>
        </authorList>
    </citation>
    <scope>NUCLEOTIDE SEQUENCE [LARGE SCALE GENOMIC DNA]</scope>
    <source>
        <strain evidence="3 4">BH030004</strain>
    </source>
</reference>